<feature type="compositionally biased region" description="Low complexity" evidence="1">
    <location>
        <begin position="500"/>
        <end position="510"/>
    </location>
</feature>
<dbReference type="HOGENOM" id="CLU_374070_0_0_1"/>
<dbReference type="OMA" id="RVWITTI"/>
<reference evidence="3 4" key="1">
    <citation type="journal article" date="2008" name="Nature">
        <title>The Phaeodactylum genome reveals the evolutionary history of diatom genomes.</title>
        <authorList>
            <person name="Bowler C."/>
            <person name="Allen A.E."/>
            <person name="Badger J.H."/>
            <person name="Grimwood J."/>
            <person name="Jabbari K."/>
            <person name="Kuo A."/>
            <person name="Maheswari U."/>
            <person name="Martens C."/>
            <person name="Maumus F."/>
            <person name="Otillar R.P."/>
            <person name="Rayko E."/>
            <person name="Salamov A."/>
            <person name="Vandepoele K."/>
            <person name="Beszteri B."/>
            <person name="Gruber A."/>
            <person name="Heijde M."/>
            <person name="Katinka M."/>
            <person name="Mock T."/>
            <person name="Valentin K."/>
            <person name="Verret F."/>
            <person name="Berges J.A."/>
            <person name="Brownlee C."/>
            <person name="Cadoret J.P."/>
            <person name="Chiovitti A."/>
            <person name="Choi C.J."/>
            <person name="Coesel S."/>
            <person name="De Martino A."/>
            <person name="Detter J.C."/>
            <person name="Durkin C."/>
            <person name="Falciatore A."/>
            <person name="Fournet J."/>
            <person name="Haruta M."/>
            <person name="Huysman M.J."/>
            <person name="Jenkins B.D."/>
            <person name="Jiroutova K."/>
            <person name="Jorgensen R.E."/>
            <person name="Joubert Y."/>
            <person name="Kaplan A."/>
            <person name="Kroger N."/>
            <person name="Kroth P.G."/>
            <person name="La Roche J."/>
            <person name="Lindquist E."/>
            <person name="Lommer M."/>
            <person name="Martin-Jezequel V."/>
            <person name="Lopez P.J."/>
            <person name="Lucas S."/>
            <person name="Mangogna M."/>
            <person name="McGinnis K."/>
            <person name="Medlin L.K."/>
            <person name="Montsant A."/>
            <person name="Oudot-Le Secq M.P."/>
            <person name="Napoli C."/>
            <person name="Obornik M."/>
            <person name="Parker M.S."/>
            <person name="Petit J.L."/>
            <person name="Porcel B.M."/>
            <person name="Poulsen N."/>
            <person name="Robison M."/>
            <person name="Rychlewski L."/>
            <person name="Rynearson T.A."/>
            <person name="Schmutz J."/>
            <person name="Shapiro H."/>
            <person name="Siaut M."/>
            <person name="Stanley M."/>
            <person name="Sussman M.R."/>
            <person name="Taylor A.R."/>
            <person name="Vardi A."/>
            <person name="von Dassow P."/>
            <person name="Vyverman W."/>
            <person name="Willis A."/>
            <person name="Wyrwicz L.S."/>
            <person name="Rokhsar D.S."/>
            <person name="Weissenbach J."/>
            <person name="Armbrust E.V."/>
            <person name="Green B.R."/>
            <person name="Van de Peer Y."/>
            <person name="Grigoriev I.V."/>
        </authorList>
    </citation>
    <scope>NUCLEOTIDE SEQUENCE [LARGE SCALE GENOMIC DNA]</scope>
    <source>
        <strain evidence="3 4">CCAP 1055/1</strain>
    </source>
</reference>
<dbReference type="AlphaFoldDB" id="B7FW47"/>
<dbReference type="OrthoDB" id="49439at2759"/>
<evidence type="ECO:0000256" key="1">
    <source>
        <dbReference type="SAM" id="MobiDB-lite"/>
    </source>
</evidence>
<feature type="compositionally biased region" description="Basic and acidic residues" evidence="1">
    <location>
        <begin position="604"/>
        <end position="642"/>
    </location>
</feature>
<organism evidence="3 4">
    <name type="scientific">Phaeodactylum tricornutum (strain CCAP 1055/1)</name>
    <dbReference type="NCBI Taxonomy" id="556484"/>
    <lineage>
        <taxon>Eukaryota</taxon>
        <taxon>Sar</taxon>
        <taxon>Stramenopiles</taxon>
        <taxon>Ochrophyta</taxon>
        <taxon>Bacillariophyta</taxon>
        <taxon>Bacillariophyceae</taxon>
        <taxon>Bacillariophycidae</taxon>
        <taxon>Naviculales</taxon>
        <taxon>Phaeodactylaceae</taxon>
        <taxon>Phaeodactylum</taxon>
    </lineage>
</organism>
<accession>B7FW47</accession>
<keyword evidence="2" id="KW-0732">Signal</keyword>
<feature type="compositionally biased region" description="Basic and acidic residues" evidence="1">
    <location>
        <begin position="480"/>
        <end position="491"/>
    </location>
</feature>
<gene>
    <name evidence="3" type="ORF">PHATRDRAFT_44924</name>
</gene>
<evidence type="ECO:0000313" key="4">
    <source>
        <dbReference type="Proteomes" id="UP000000759"/>
    </source>
</evidence>
<proteinExistence type="predicted"/>
<dbReference type="eggNOG" id="ENOG502S69N">
    <property type="taxonomic scope" value="Eukaryota"/>
</dbReference>
<dbReference type="KEGG" id="pti:PHATRDRAFT_44924"/>
<reference evidence="4" key="2">
    <citation type="submission" date="2008-08" db="EMBL/GenBank/DDBJ databases">
        <authorList>
            <consortium name="Diatom Consortium"/>
            <person name="Grigoriev I."/>
            <person name="Grimwood J."/>
            <person name="Kuo A."/>
            <person name="Otillar R.P."/>
            <person name="Salamov A."/>
            <person name="Detter J.C."/>
            <person name="Lindquist E."/>
            <person name="Shapiro H."/>
            <person name="Lucas S."/>
            <person name="Glavina del Rio T."/>
            <person name="Pitluck S."/>
            <person name="Rokhsar D."/>
            <person name="Bowler C."/>
        </authorList>
    </citation>
    <scope>GENOME REANNOTATION</scope>
    <source>
        <strain evidence="4">CCAP 1055/1</strain>
    </source>
</reference>
<feature type="signal peptide" evidence="2">
    <location>
        <begin position="1"/>
        <end position="17"/>
    </location>
</feature>
<sequence length="743" mass="81552">MQVCAVLAAFWVVSTAAFQGTTWRRSEAKVVSANHKGSTTLLYAESSRPPFFKDLRNPFAALAKGPRSNPQPGDTFADFDPSPSGLVRRTKLVLATDLGLQDPSLLDDQEFKCISPGLDQPLGKTDYIAAGRFFDLRGTFPDLDYRAHDFRIDETDPKTVRLTCRVTGTMRGELRLRTANLPPTNIVMFCPPEAVSMTFNDQGKVTKLCMGFCMDRQVGNTQGTTGVQAAATIAGQPPSNWELYPGLSVVKRFFGRPVTPIVENNAILAPFPETVMVQLAKGVLGSNMGLEDPTLLSNDFAYSTPFIAPVSKFSFLSNYAAEEFANIDPSLSHFRIDPYNPTRVWVDVKPSAPGYEGAPQSYSFTFDDEGFCTRVTARYVLDPSIGNGGGLGGPDGYKYALNDAPSDLLTRPLPEAVGRFRKKILSPITGVGVDDYKLPGEVKKIIPPKPPTVGPNGKSMAPEPLSKLQSISREPPQQDEGTRKAEQEKRVRAQKRAQQEARLQAEQQQKNQASLSAPSLQKKPSYAKPTLNPMFVNPKATLTAAQKAADSKKLVETRNVETAKKKAEAKRQKKIEQKRVEEEQKRQAVSRDLKQSKSISQEQTRLRKDQDGKDFEKRRRKAEQVKEAAKVAAEDRRKRQEAALDALSRAVKSATISLFRLGSGRDEPDELPEQTPPTSKKAPPGVPAITRWRQNDDGSVTGLISGSLNFRSGERVTTSPISSGKVQAGEVVRTGSGSRYFLA</sequence>
<dbReference type="EMBL" id="CM000608">
    <property type="protein sequence ID" value="EEC49738.1"/>
    <property type="molecule type" value="Genomic_DNA"/>
</dbReference>
<dbReference type="GeneID" id="7199829"/>
<keyword evidence="4" id="KW-1185">Reference proteome</keyword>
<protein>
    <submittedName>
        <fullName evidence="3">Uncharacterized protein</fullName>
    </submittedName>
</protein>
<dbReference type="InParanoid" id="B7FW47"/>
<feature type="chain" id="PRO_5002852732" evidence="2">
    <location>
        <begin position="18"/>
        <end position="743"/>
    </location>
</feature>
<name>B7FW47_PHATC</name>
<dbReference type="RefSeq" id="XP_002179040.1">
    <property type="nucleotide sequence ID" value="XM_002179004.1"/>
</dbReference>
<feature type="region of interest" description="Disordered" evidence="1">
    <location>
        <begin position="441"/>
        <end position="642"/>
    </location>
</feature>
<feature type="compositionally biased region" description="Basic and acidic residues" evidence="1">
    <location>
        <begin position="549"/>
        <end position="595"/>
    </location>
</feature>
<evidence type="ECO:0000256" key="2">
    <source>
        <dbReference type="SAM" id="SignalP"/>
    </source>
</evidence>
<dbReference type="PaxDb" id="2850-Phatr44924"/>
<feature type="region of interest" description="Disordered" evidence="1">
    <location>
        <begin position="659"/>
        <end position="700"/>
    </location>
</feature>
<dbReference type="Proteomes" id="UP000000759">
    <property type="component" value="Chromosome 5"/>
</dbReference>
<evidence type="ECO:0000313" key="3">
    <source>
        <dbReference type="EMBL" id="EEC49738.1"/>
    </source>
</evidence>